<keyword evidence="2" id="KW-0238">DNA-binding</keyword>
<dbReference type="GO" id="GO:0043565">
    <property type="term" value="F:sequence-specific DNA binding"/>
    <property type="evidence" value="ECO:0007669"/>
    <property type="project" value="InterPro"/>
</dbReference>
<feature type="transmembrane region" description="Helical" evidence="4">
    <location>
        <begin position="90"/>
        <end position="109"/>
    </location>
</feature>
<dbReference type="Proteomes" id="UP000023541">
    <property type="component" value="Unassembled WGS sequence"/>
</dbReference>
<evidence type="ECO:0000313" key="6">
    <source>
        <dbReference type="EMBL" id="EZH75264.1"/>
    </source>
</evidence>
<dbReference type="Pfam" id="PF12833">
    <property type="entry name" value="HTH_18"/>
    <property type="match status" value="1"/>
</dbReference>
<feature type="transmembrane region" description="Helical" evidence="4">
    <location>
        <begin position="59"/>
        <end position="78"/>
    </location>
</feature>
<evidence type="ECO:0000259" key="5">
    <source>
        <dbReference type="PROSITE" id="PS01124"/>
    </source>
</evidence>
<dbReference type="PANTHER" id="PTHR43280:SF29">
    <property type="entry name" value="ARAC-FAMILY TRANSCRIPTIONAL REGULATOR"/>
    <property type="match status" value="1"/>
</dbReference>
<evidence type="ECO:0000256" key="4">
    <source>
        <dbReference type="SAM" id="Phobius"/>
    </source>
</evidence>
<keyword evidence="4" id="KW-0812">Transmembrane</keyword>
<feature type="domain" description="HTH araC/xylS-type" evidence="5">
    <location>
        <begin position="266"/>
        <end position="374"/>
    </location>
</feature>
<feature type="transmembrane region" description="Helical" evidence="4">
    <location>
        <begin position="6"/>
        <end position="22"/>
    </location>
</feature>
<dbReference type="GO" id="GO:0003700">
    <property type="term" value="F:DNA-binding transcription factor activity"/>
    <property type="evidence" value="ECO:0007669"/>
    <property type="project" value="InterPro"/>
</dbReference>
<evidence type="ECO:0000256" key="3">
    <source>
        <dbReference type="ARBA" id="ARBA00023163"/>
    </source>
</evidence>
<proteinExistence type="predicted"/>
<name>A0A023BZ90_9FLAO</name>
<keyword evidence="7" id="KW-1185">Reference proteome</keyword>
<keyword evidence="4" id="KW-1133">Transmembrane helix</keyword>
<evidence type="ECO:0000256" key="1">
    <source>
        <dbReference type="ARBA" id="ARBA00023015"/>
    </source>
</evidence>
<dbReference type="InterPro" id="IPR009057">
    <property type="entry name" value="Homeodomain-like_sf"/>
</dbReference>
<gene>
    <name evidence="6" type="ORF">ATO12_00370</name>
</gene>
<reference evidence="6 7" key="1">
    <citation type="submission" date="2014-04" db="EMBL/GenBank/DDBJ databases">
        <title>Aquimarina sp. 22II-S11-z7 Genome Sequencing.</title>
        <authorList>
            <person name="Lai Q."/>
        </authorList>
    </citation>
    <scope>NUCLEOTIDE SEQUENCE [LARGE SCALE GENOMIC DNA]</scope>
    <source>
        <strain evidence="6 7">22II-S11-z7</strain>
    </source>
</reference>
<feature type="transmembrane region" description="Helical" evidence="4">
    <location>
        <begin position="174"/>
        <end position="192"/>
    </location>
</feature>
<dbReference type="RefSeq" id="WP_034237597.1">
    <property type="nucleotide sequence ID" value="NZ_AQRA01000001.1"/>
</dbReference>
<dbReference type="EMBL" id="AQRA01000001">
    <property type="protein sequence ID" value="EZH75264.1"/>
    <property type="molecule type" value="Genomic_DNA"/>
</dbReference>
<dbReference type="SMART" id="SM00342">
    <property type="entry name" value="HTH_ARAC"/>
    <property type="match status" value="1"/>
</dbReference>
<dbReference type="STRING" id="1317122.ATO12_00370"/>
<keyword evidence="4" id="KW-0472">Membrane</keyword>
<evidence type="ECO:0000256" key="2">
    <source>
        <dbReference type="ARBA" id="ARBA00023125"/>
    </source>
</evidence>
<dbReference type="OrthoDB" id="6283866at2"/>
<dbReference type="eggNOG" id="COG2207">
    <property type="taxonomic scope" value="Bacteria"/>
</dbReference>
<sequence>MFFIIGIFIAVFLSLLLLIKKKKSHADKILVIWLILISVLQIFRYFLKSGYFFEHPNWLGIELALPVLHGVLLYFYVIEITGNTIKKKSTAFLHFLPSIILILLTIPFYQLTDEQKIFVYQNGGKGFEWFVMIEGLVVVISGLTYSIWSLIVINRHQKNIKNIFSNIEKKELQWLKLLSIGNGIIFILALFFENDVTYTAIVVLVLFIGFFGINQLNIFYSNIDVVKIPDKEINVENQKVNTKEVSKKSVSKGKYAKSGLSEDMASEIYTKLKDLMEKSSCYKNQELTLIELSKKLNVHPNHLSQVINKMEGKNFHNYINSLRINEFIRMASIEENKKYTMISLAYDCGFNTKSTFNKHFKLQTGKTPTEFFNS</sequence>
<organism evidence="6 7">
    <name type="scientific">Aquimarina atlantica</name>
    <dbReference type="NCBI Taxonomy" id="1317122"/>
    <lineage>
        <taxon>Bacteria</taxon>
        <taxon>Pseudomonadati</taxon>
        <taxon>Bacteroidota</taxon>
        <taxon>Flavobacteriia</taxon>
        <taxon>Flavobacteriales</taxon>
        <taxon>Flavobacteriaceae</taxon>
        <taxon>Aquimarina</taxon>
    </lineage>
</organism>
<protein>
    <recommendedName>
        <fullName evidence="5">HTH araC/xylS-type domain-containing protein</fullName>
    </recommendedName>
</protein>
<comment type="caution">
    <text evidence="6">The sequence shown here is derived from an EMBL/GenBank/DDBJ whole genome shotgun (WGS) entry which is preliminary data.</text>
</comment>
<feature type="transmembrane region" description="Helical" evidence="4">
    <location>
        <begin position="129"/>
        <end position="153"/>
    </location>
</feature>
<evidence type="ECO:0000313" key="7">
    <source>
        <dbReference type="Proteomes" id="UP000023541"/>
    </source>
</evidence>
<dbReference type="SUPFAM" id="SSF46689">
    <property type="entry name" value="Homeodomain-like"/>
    <property type="match status" value="1"/>
</dbReference>
<dbReference type="PROSITE" id="PS01124">
    <property type="entry name" value="HTH_ARAC_FAMILY_2"/>
    <property type="match status" value="1"/>
</dbReference>
<dbReference type="PANTHER" id="PTHR43280">
    <property type="entry name" value="ARAC-FAMILY TRANSCRIPTIONAL REGULATOR"/>
    <property type="match status" value="1"/>
</dbReference>
<feature type="transmembrane region" description="Helical" evidence="4">
    <location>
        <begin position="198"/>
        <end position="220"/>
    </location>
</feature>
<accession>A0A023BZ90</accession>
<keyword evidence="3" id="KW-0804">Transcription</keyword>
<feature type="transmembrane region" description="Helical" evidence="4">
    <location>
        <begin position="29"/>
        <end position="47"/>
    </location>
</feature>
<dbReference type="AlphaFoldDB" id="A0A023BZ90"/>
<dbReference type="InterPro" id="IPR018060">
    <property type="entry name" value="HTH_AraC"/>
</dbReference>
<dbReference type="Gene3D" id="1.10.10.60">
    <property type="entry name" value="Homeodomain-like"/>
    <property type="match status" value="2"/>
</dbReference>
<keyword evidence="1" id="KW-0805">Transcription regulation</keyword>